<dbReference type="AlphaFoldDB" id="A0A7J5ZFK7"/>
<evidence type="ECO:0000256" key="2">
    <source>
        <dbReference type="ARBA" id="ARBA00018687"/>
    </source>
</evidence>
<evidence type="ECO:0000256" key="1">
    <source>
        <dbReference type="ARBA" id="ARBA00010171"/>
    </source>
</evidence>
<dbReference type="Gene3D" id="3.40.50.300">
    <property type="entry name" value="P-loop containing nucleotide triphosphate hydrolases"/>
    <property type="match status" value="1"/>
</dbReference>
<dbReference type="InterPro" id="IPR027417">
    <property type="entry name" value="P-loop_NTPase"/>
</dbReference>
<dbReference type="SUPFAM" id="SSF52540">
    <property type="entry name" value="P-loop containing nucleoside triphosphate hydrolases"/>
    <property type="match status" value="1"/>
</dbReference>
<dbReference type="GO" id="GO:0005634">
    <property type="term" value="C:nucleus"/>
    <property type="evidence" value="ECO:0007669"/>
    <property type="project" value="TreeGrafter"/>
</dbReference>
<feature type="compositionally biased region" description="Basic and acidic residues" evidence="5">
    <location>
        <begin position="302"/>
        <end position="326"/>
    </location>
</feature>
<evidence type="ECO:0000313" key="6">
    <source>
        <dbReference type="EMBL" id="KAF3860373.1"/>
    </source>
</evidence>
<comment type="caution">
    <text evidence="6">The sequence shown here is derived from an EMBL/GenBank/DDBJ whole genome shotgun (WGS) entry which is preliminary data.</text>
</comment>
<proteinExistence type="inferred from homology"/>
<dbReference type="GO" id="GO:0030915">
    <property type="term" value="C:Smc5-Smc6 complex"/>
    <property type="evidence" value="ECO:0007669"/>
    <property type="project" value="TreeGrafter"/>
</dbReference>
<dbReference type="GO" id="GO:0000724">
    <property type="term" value="P:double-strand break repair via homologous recombination"/>
    <property type="evidence" value="ECO:0007669"/>
    <property type="project" value="TreeGrafter"/>
</dbReference>
<comment type="similarity">
    <text evidence="1">Belongs to the SMC family. SMC5 subfamily.</text>
</comment>
<accession>A0A7J5ZFK7</accession>
<reference evidence="6 7" key="1">
    <citation type="submission" date="2020-03" db="EMBL/GenBank/DDBJ databases">
        <title>Dissostichus mawsoni Genome sequencing and assembly.</title>
        <authorList>
            <person name="Park H."/>
        </authorList>
    </citation>
    <scope>NUCLEOTIDE SEQUENCE [LARGE SCALE GENOMIC DNA]</scope>
    <source>
        <strain evidence="6">DM0001</strain>
        <tissue evidence="6">Muscle</tissue>
    </source>
</reference>
<dbReference type="PANTHER" id="PTHR45916">
    <property type="entry name" value="STRUCTURAL MAINTENANCE OF CHROMOSOMES PROTEIN 5"/>
    <property type="match status" value="1"/>
</dbReference>
<feature type="region of interest" description="Disordered" evidence="5">
    <location>
        <begin position="302"/>
        <end position="334"/>
    </location>
</feature>
<feature type="coiled-coil region" evidence="4">
    <location>
        <begin position="149"/>
        <end position="215"/>
    </location>
</feature>
<keyword evidence="7" id="KW-1185">Reference proteome</keyword>
<evidence type="ECO:0000256" key="4">
    <source>
        <dbReference type="SAM" id="Coils"/>
    </source>
</evidence>
<dbReference type="OrthoDB" id="10254973at2759"/>
<dbReference type="EMBL" id="JAAKFY010000002">
    <property type="protein sequence ID" value="KAF3860373.1"/>
    <property type="molecule type" value="Genomic_DNA"/>
</dbReference>
<gene>
    <name evidence="6" type="ORF">F7725_000628</name>
</gene>
<name>A0A7J5ZFK7_DISMA</name>
<evidence type="ECO:0000256" key="5">
    <source>
        <dbReference type="SAM" id="MobiDB-lite"/>
    </source>
</evidence>
<dbReference type="Proteomes" id="UP000518266">
    <property type="component" value="Unassembled WGS sequence"/>
</dbReference>
<dbReference type="GO" id="GO:0003697">
    <property type="term" value="F:single-stranded DNA binding"/>
    <property type="evidence" value="ECO:0007669"/>
    <property type="project" value="TreeGrafter"/>
</dbReference>
<protein>
    <recommendedName>
        <fullName evidence="2">Structural maintenance of chromosomes protein 5</fullName>
    </recommendedName>
</protein>
<sequence length="334" mass="38149">MIVGANGTGKSSIVCAICLGLAGKTAILGRGDKVGLYVKRGCNKGFIEIELEIHVENNQSLWMLDGKICSQKAVEEVVKALQIQVGNLCQFLPQEKVGEFAKMSKIELLEATEKSVGPPEMFAYHCELKNFRTKERELENIVKEKASFLEKAKQRNERNKHDVKRYYEKKRHLDVIVLLDQKKPWVEYETTRKELEGVKKERDEAKKQLSALKQGHAPMLKKIQLIENQLKPSEAQIKAKIENIKQTQKIKQFEAADHQKGISNTRRTIDAFKTELAKVTDQPDVTPQINAVNIELRQIREERTKIEGEKSDLRRDKDNLNAETKSEFPTNSVI</sequence>
<dbReference type="PANTHER" id="PTHR45916:SF1">
    <property type="entry name" value="STRUCTURAL MAINTENANCE OF CHROMOSOMES PROTEIN 5"/>
    <property type="match status" value="1"/>
</dbReference>
<evidence type="ECO:0000256" key="3">
    <source>
        <dbReference type="ARBA" id="ARBA00023054"/>
    </source>
</evidence>
<organism evidence="6 7">
    <name type="scientific">Dissostichus mawsoni</name>
    <name type="common">Antarctic cod</name>
    <dbReference type="NCBI Taxonomy" id="36200"/>
    <lineage>
        <taxon>Eukaryota</taxon>
        <taxon>Metazoa</taxon>
        <taxon>Chordata</taxon>
        <taxon>Craniata</taxon>
        <taxon>Vertebrata</taxon>
        <taxon>Euteleostomi</taxon>
        <taxon>Actinopterygii</taxon>
        <taxon>Neopterygii</taxon>
        <taxon>Teleostei</taxon>
        <taxon>Neoteleostei</taxon>
        <taxon>Acanthomorphata</taxon>
        <taxon>Eupercaria</taxon>
        <taxon>Perciformes</taxon>
        <taxon>Notothenioidei</taxon>
        <taxon>Nototheniidae</taxon>
        <taxon>Dissostichus</taxon>
    </lineage>
</organism>
<evidence type="ECO:0000313" key="7">
    <source>
        <dbReference type="Proteomes" id="UP000518266"/>
    </source>
</evidence>
<keyword evidence="3 4" id="KW-0175">Coiled coil</keyword>